<dbReference type="PANTHER" id="PTHR32009">
    <property type="entry name" value="TMV RESISTANCE PROTEIN N-LIKE"/>
    <property type="match status" value="1"/>
</dbReference>
<protein>
    <submittedName>
        <fullName evidence="4">Disease resistance protein RLM3-like</fullName>
    </submittedName>
</protein>
<keyword evidence="1" id="KW-0520">NAD</keyword>
<dbReference type="PANTHER" id="PTHR32009:SF109">
    <property type="entry name" value="TOLL-INTERLEUKIN-RESISTANCE (TIR) DOMAIN FAMILY PROTEIN"/>
    <property type="match status" value="1"/>
</dbReference>
<reference evidence="4" key="2">
    <citation type="submission" date="2025-08" db="UniProtKB">
        <authorList>
            <consortium name="RefSeq"/>
        </authorList>
    </citation>
    <scope>IDENTIFICATION</scope>
    <source>
        <tissue evidence="4">Leaf</tissue>
    </source>
</reference>
<dbReference type="RefSeq" id="XP_031402626.1">
    <property type="nucleotide sequence ID" value="XM_031546766.1"/>
</dbReference>
<reference evidence="3" key="1">
    <citation type="journal article" date="2020" name="Plant Biotechnol. J.">
        <title>The pomegranate (Punica granatum L.) draft genome dissects genetic divergence between soft- and hard-seeded cultivars.</title>
        <authorList>
            <person name="Luo X."/>
            <person name="Li H."/>
            <person name="Wu Z."/>
            <person name="Yao W."/>
            <person name="Zhao P."/>
            <person name="Cao D."/>
            <person name="Yu H."/>
            <person name="Li K."/>
            <person name="Poudel K."/>
            <person name="Zhao D."/>
            <person name="Zhang F."/>
            <person name="Xia X."/>
            <person name="Chen L."/>
            <person name="Wang Q."/>
            <person name="Jing D."/>
            <person name="Cao S."/>
        </authorList>
    </citation>
    <scope>NUCLEOTIDE SEQUENCE [LARGE SCALE GENOMIC DNA]</scope>
    <source>
        <strain evidence="3">cv. Tunisia</strain>
    </source>
</reference>
<dbReference type="GeneID" id="116212197"/>
<dbReference type="InterPro" id="IPR000157">
    <property type="entry name" value="TIR_dom"/>
</dbReference>
<sequence length="90" mass="10286">MGKTSTQPLLALASPKWKYDVFVSFRGEDARKGFISHLFCAFELVDINHDHMVIPIFYDVEPSEVRKQEGEFGREMESYATMHGEANMAV</sequence>
<dbReference type="AlphaFoldDB" id="A0A6P8EB96"/>
<gene>
    <name evidence="4" type="primary">LOC116212197</name>
</gene>
<name>A0A6P8EB96_PUNGR</name>
<accession>A0A6P8EB96</accession>
<feature type="domain" description="TIR" evidence="2">
    <location>
        <begin position="48"/>
        <end position="83"/>
    </location>
</feature>
<evidence type="ECO:0000256" key="1">
    <source>
        <dbReference type="ARBA" id="ARBA00023027"/>
    </source>
</evidence>
<dbReference type="Gene3D" id="3.40.50.10140">
    <property type="entry name" value="Toll/interleukin-1 receptor homology (TIR) domain"/>
    <property type="match status" value="2"/>
</dbReference>
<dbReference type="GO" id="GO:0007165">
    <property type="term" value="P:signal transduction"/>
    <property type="evidence" value="ECO:0007669"/>
    <property type="project" value="InterPro"/>
</dbReference>
<organism evidence="3 4">
    <name type="scientific">Punica granatum</name>
    <name type="common">Pomegranate</name>
    <dbReference type="NCBI Taxonomy" id="22663"/>
    <lineage>
        <taxon>Eukaryota</taxon>
        <taxon>Viridiplantae</taxon>
        <taxon>Streptophyta</taxon>
        <taxon>Embryophyta</taxon>
        <taxon>Tracheophyta</taxon>
        <taxon>Spermatophyta</taxon>
        <taxon>Magnoliopsida</taxon>
        <taxon>eudicotyledons</taxon>
        <taxon>Gunneridae</taxon>
        <taxon>Pentapetalae</taxon>
        <taxon>rosids</taxon>
        <taxon>malvids</taxon>
        <taxon>Myrtales</taxon>
        <taxon>Lythraceae</taxon>
        <taxon>Punica</taxon>
    </lineage>
</organism>
<dbReference type="OrthoDB" id="1678688at2759"/>
<proteinExistence type="predicted"/>
<dbReference type="SUPFAM" id="SSF52200">
    <property type="entry name" value="Toll/Interleukin receptor TIR domain"/>
    <property type="match status" value="1"/>
</dbReference>
<keyword evidence="3" id="KW-1185">Reference proteome</keyword>
<feature type="domain" description="TIR" evidence="2">
    <location>
        <begin position="18"/>
        <end position="46"/>
    </location>
</feature>
<evidence type="ECO:0000259" key="2">
    <source>
        <dbReference type="Pfam" id="PF01582"/>
    </source>
</evidence>
<dbReference type="InterPro" id="IPR035897">
    <property type="entry name" value="Toll_tir_struct_dom_sf"/>
</dbReference>
<dbReference type="Pfam" id="PF01582">
    <property type="entry name" value="TIR"/>
    <property type="match status" value="2"/>
</dbReference>
<dbReference type="Proteomes" id="UP000515151">
    <property type="component" value="Chromosome 6"/>
</dbReference>
<evidence type="ECO:0000313" key="4">
    <source>
        <dbReference type="RefSeq" id="XP_031402626.1"/>
    </source>
</evidence>
<evidence type="ECO:0000313" key="3">
    <source>
        <dbReference type="Proteomes" id="UP000515151"/>
    </source>
</evidence>